<dbReference type="RefSeq" id="WP_025605543.1">
    <property type="nucleotide sequence ID" value="NZ_CP021235.1"/>
</dbReference>
<evidence type="ECO:0000313" key="4">
    <source>
        <dbReference type="Proteomes" id="UP000266292"/>
    </source>
</evidence>
<dbReference type="CDD" id="cd19411">
    <property type="entry name" value="MCP2201-like_sensor"/>
    <property type="match status" value="1"/>
</dbReference>
<accession>A0A1X9YQD1</accession>
<dbReference type="Pfam" id="PF12729">
    <property type="entry name" value="4HB_MCP_1"/>
    <property type="match status" value="1"/>
</dbReference>
<keyword evidence="4" id="KW-1185">Reference proteome</keyword>
<organism evidence="3 4">
    <name type="scientific">Pontibacter actiniarum</name>
    <dbReference type="NCBI Taxonomy" id="323450"/>
    <lineage>
        <taxon>Bacteria</taxon>
        <taxon>Pseudomonadati</taxon>
        <taxon>Bacteroidota</taxon>
        <taxon>Cytophagia</taxon>
        <taxon>Cytophagales</taxon>
        <taxon>Hymenobacteraceae</taxon>
        <taxon>Pontibacter</taxon>
    </lineage>
</organism>
<feature type="transmembrane region" description="Helical" evidence="1">
    <location>
        <begin position="12"/>
        <end position="31"/>
    </location>
</feature>
<feature type="transmembrane region" description="Helical" evidence="1">
    <location>
        <begin position="191"/>
        <end position="211"/>
    </location>
</feature>
<proteinExistence type="predicted"/>
<feature type="domain" description="Chemotaxis methyl-accepting receptor HlyB-like 4HB MCP" evidence="2">
    <location>
        <begin position="10"/>
        <end position="184"/>
    </location>
</feature>
<sequence length="228" mass="26202">MSWSFQIKQRDRIALALAAVFLIIVLANWFVNYSMTQVSGQFRSVYEDRLVPALDISAMQERYYQNRLLVEEHLLSQDPALQKQLAQEIRANEAELDSLVLKFKHTYLTSQEQQDLQAFLQADRQFRDTQQAILARSHAGDKPAATDMYKKEGAQAFQQLLEPLHALSQLQEKVGHELYANAERQMKSLKVLSYLVIALAVILALLVGTLMQTSRKLRNVMPQKFHLN</sequence>
<dbReference type="EMBL" id="CP021235">
    <property type="protein sequence ID" value="ARS35069.1"/>
    <property type="molecule type" value="Genomic_DNA"/>
</dbReference>
<dbReference type="OrthoDB" id="1438991at2"/>
<dbReference type="Proteomes" id="UP000266292">
    <property type="component" value="Chromosome"/>
</dbReference>
<keyword evidence="1" id="KW-1133">Transmembrane helix</keyword>
<dbReference type="STRING" id="709015.GCA_000472485_01246"/>
<dbReference type="KEGG" id="pact:CA264_06220"/>
<keyword evidence="1" id="KW-0472">Membrane</keyword>
<reference evidence="4" key="1">
    <citation type="submission" date="2017-05" db="EMBL/GenBank/DDBJ databases">
        <authorList>
            <person name="Ray J."/>
            <person name="Price M."/>
            <person name="Deutschbauer A."/>
        </authorList>
    </citation>
    <scope>NUCLEOTIDE SEQUENCE [LARGE SCALE GENOMIC DNA]</scope>
    <source>
        <strain evidence="4">DSM 19842</strain>
    </source>
</reference>
<dbReference type="InterPro" id="IPR047347">
    <property type="entry name" value="YvaQ-like_sensor"/>
</dbReference>
<dbReference type="InterPro" id="IPR024478">
    <property type="entry name" value="HlyB_4HB_MCP"/>
</dbReference>
<dbReference type="AlphaFoldDB" id="A0A1X9YQD1"/>
<gene>
    <name evidence="3" type="ORF">CA264_06220</name>
</gene>
<evidence type="ECO:0000259" key="2">
    <source>
        <dbReference type="Pfam" id="PF12729"/>
    </source>
</evidence>
<name>A0A1X9YQD1_9BACT</name>
<keyword evidence="1" id="KW-0812">Transmembrane</keyword>
<evidence type="ECO:0000256" key="1">
    <source>
        <dbReference type="SAM" id="Phobius"/>
    </source>
</evidence>
<protein>
    <recommendedName>
        <fullName evidence="2">Chemotaxis methyl-accepting receptor HlyB-like 4HB MCP domain-containing protein</fullName>
    </recommendedName>
</protein>
<evidence type="ECO:0000313" key="3">
    <source>
        <dbReference type="EMBL" id="ARS35069.1"/>
    </source>
</evidence>